<dbReference type="Proteomes" id="UP001058974">
    <property type="component" value="Chromosome 4"/>
</dbReference>
<evidence type="ECO:0000256" key="1">
    <source>
        <dbReference type="SAM" id="MobiDB-lite"/>
    </source>
</evidence>
<evidence type="ECO:0000313" key="3">
    <source>
        <dbReference type="Proteomes" id="UP001058974"/>
    </source>
</evidence>
<reference evidence="2 3" key="1">
    <citation type="journal article" date="2022" name="Nat. Genet.">
        <title>Improved pea reference genome and pan-genome highlight genomic features and evolutionary characteristics.</title>
        <authorList>
            <person name="Yang T."/>
            <person name="Liu R."/>
            <person name="Luo Y."/>
            <person name="Hu S."/>
            <person name="Wang D."/>
            <person name="Wang C."/>
            <person name="Pandey M.K."/>
            <person name="Ge S."/>
            <person name="Xu Q."/>
            <person name="Li N."/>
            <person name="Li G."/>
            <person name="Huang Y."/>
            <person name="Saxena R.K."/>
            <person name="Ji Y."/>
            <person name="Li M."/>
            <person name="Yan X."/>
            <person name="He Y."/>
            <person name="Liu Y."/>
            <person name="Wang X."/>
            <person name="Xiang C."/>
            <person name="Varshney R.K."/>
            <person name="Ding H."/>
            <person name="Gao S."/>
            <person name="Zong X."/>
        </authorList>
    </citation>
    <scope>NUCLEOTIDE SEQUENCE [LARGE SCALE GENOMIC DNA]</scope>
    <source>
        <strain evidence="2 3">cv. Zhongwan 6</strain>
    </source>
</reference>
<keyword evidence="3" id="KW-1185">Reference proteome</keyword>
<dbReference type="EMBL" id="JAMSHJ010000004">
    <property type="protein sequence ID" value="KAI5422744.1"/>
    <property type="molecule type" value="Genomic_DNA"/>
</dbReference>
<dbReference type="Gramene" id="Psat04G0596300-T1">
    <property type="protein sequence ID" value="KAI5422744.1"/>
    <property type="gene ID" value="KIW84_045963"/>
</dbReference>
<sequence>MKETKSIGRADMVLGISLDNMTTDFSNLAVMGEQAEDILKEDNKQKKLKQKQISKGNKDQEGRHPCYDPIPVSYAHLLSILVKARAIVPKHTEPVKLPYGRKHDPHSMC</sequence>
<feature type="compositionally biased region" description="Basic and acidic residues" evidence="1">
    <location>
        <begin position="56"/>
        <end position="66"/>
    </location>
</feature>
<accession>A0A9D4XKJ4</accession>
<proteinExistence type="predicted"/>
<comment type="caution">
    <text evidence="2">The sequence shown here is derived from an EMBL/GenBank/DDBJ whole genome shotgun (WGS) entry which is preliminary data.</text>
</comment>
<organism evidence="2 3">
    <name type="scientific">Pisum sativum</name>
    <name type="common">Garden pea</name>
    <name type="synonym">Lathyrus oleraceus</name>
    <dbReference type="NCBI Taxonomy" id="3888"/>
    <lineage>
        <taxon>Eukaryota</taxon>
        <taxon>Viridiplantae</taxon>
        <taxon>Streptophyta</taxon>
        <taxon>Embryophyta</taxon>
        <taxon>Tracheophyta</taxon>
        <taxon>Spermatophyta</taxon>
        <taxon>Magnoliopsida</taxon>
        <taxon>eudicotyledons</taxon>
        <taxon>Gunneridae</taxon>
        <taxon>Pentapetalae</taxon>
        <taxon>rosids</taxon>
        <taxon>fabids</taxon>
        <taxon>Fabales</taxon>
        <taxon>Fabaceae</taxon>
        <taxon>Papilionoideae</taxon>
        <taxon>50 kb inversion clade</taxon>
        <taxon>NPAAA clade</taxon>
        <taxon>Hologalegina</taxon>
        <taxon>IRL clade</taxon>
        <taxon>Fabeae</taxon>
        <taxon>Lathyrus</taxon>
    </lineage>
</organism>
<gene>
    <name evidence="2" type="ORF">KIW84_045963</name>
</gene>
<dbReference type="AlphaFoldDB" id="A0A9D4XKJ4"/>
<name>A0A9D4XKJ4_PEA</name>
<feature type="region of interest" description="Disordered" evidence="1">
    <location>
        <begin position="41"/>
        <end position="66"/>
    </location>
</feature>
<protein>
    <submittedName>
        <fullName evidence="2">Uncharacterized protein</fullName>
    </submittedName>
</protein>
<evidence type="ECO:0000313" key="2">
    <source>
        <dbReference type="EMBL" id="KAI5422744.1"/>
    </source>
</evidence>